<dbReference type="InterPro" id="IPR002125">
    <property type="entry name" value="CMP_dCMP_dom"/>
</dbReference>
<dbReference type="Pfam" id="PF18785">
    <property type="entry name" value="Inv-AAD"/>
    <property type="match status" value="1"/>
</dbReference>
<sequence length="166" mass="18064">MAEMQPQDHHAYMRYALGLARKSPPKPTNFCVGAVIVDQSTNTILADGYTLELDGNTHAEQCCLLKLAQQHGVAEEQLKDVLPPHLALYTTVEPCSKRLSGNLPCAERILRLAGVIDVVYVGVMEPKEFVQENTGRAALEKAGVRFEHVAGMEDAILKVAKAGHSS</sequence>
<dbReference type="Proteomes" id="UP000241462">
    <property type="component" value="Unassembled WGS sequence"/>
</dbReference>
<name>A0A2T2ZXY5_9PEZI</name>
<dbReference type="OrthoDB" id="252265at2759"/>
<evidence type="ECO:0000259" key="1">
    <source>
        <dbReference type="PROSITE" id="PS51747"/>
    </source>
</evidence>
<feature type="domain" description="CMP/dCMP-type deaminase" evidence="1">
    <location>
        <begin position="7"/>
        <end position="132"/>
    </location>
</feature>
<dbReference type="STRING" id="2025994.A0A2T2ZXY5"/>
<keyword evidence="3" id="KW-1185">Reference proteome</keyword>
<dbReference type="InParanoid" id="A0A2T2ZXY5"/>
<dbReference type="PROSITE" id="PS51747">
    <property type="entry name" value="CYT_DCMP_DEAMINASES_2"/>
    <property type="match status" value="1"/>
</dbReference>
<evidence type="ECO:0000313" key="3">
    <source>
        <dbReference type="Proteomes" id="UP000241462"/>
    </source>
</evidence>
<dbReference type="Gene3D" id="3.40.140.10">
    <property type="entry name" value="Cytidine Deaminase, domain 2"/>
    <property type="match status" value="1"/>
</dbReference>
<accession>A0A2T2ZXY5</accession>
<gene>
    <name evidence="2" type="ORF">BD289DRAFT_455932</name>
</gene>
<evidence type="ECO:0000313" key="2">
    <source>
        <dbReference type="EMBL" id="PSR79218.1"/>
    </source>
</evidence>
<reference evidence="2 3" key="1">
    <citation type="journal article" date="2018" name="Mycol. Prog.">
        <title>Coniella lustricola, a new species from submerged detritus.</title>
        <authorList>
            <person name="Raudabaugh D.B."/>
            <person name="Iturriaga T."/>
            <person name="Carver A."/>
            <person name="Mondo S."/>
            <person name="Pangilinan J."/>
            <person name="Lipzen A."/>
            <person name="He G."/>
            <person name="Amirebrahimi M."/>
            <person name="Grigoriev I.V."/>
            <person name="Miller A.N."/>
        </authorList>
    </citation>
    <scope>NUCLEOTIDE SEQUENCE [LARGE SCALE GENOMIC DNA]</scope>
    <source>
        <strain evidence="2 3">B22-T-1</strain>
    </source>
</reference>
<dbReference type="GO" id="GO:0003824">
    <property type="term" value="F:catalytic activity"/>
    <property type="evidence" value="ECO:0007669"/>
    <property type="project" value="InterPro"/>
</dbReference>
<organism evidence="2 3">
    <name type="scientific">Coniella lustricola</name>
    <dbReference type="NCBI Taxonomy" id="2025994"/>
    <lineage>
        <taxon>Eukaryota</taxon>
        <taxon>Fungi</taxon>
        <taxon>Dikarya</taxon>
        <taxon>Ascomycota</taxon>
        <taxon>Pezizomycotina</taxon>
        <taxon>Sordariomycetes</taxon>
        <taxon>Sordariomycetidae</taxon>
        <taxon>Diaporthales</taxon>
        <taxon>Schizoparmaceae</taxon>
        <taxon>Coniella</taxon>
    </lineage>
</organism>
<dbReference type="InterPro" id="IPR016193">
    <property type="entry name" value="Cytidine_deaminase-like"/>
</dbReference>
<proteinExistence type="predicted"/>
<protein>
    <submittedName>
        <fullName evidence="2">Cytidine deaminase-like protein</fullName>
    </submittedName>
</protein>
<dbReference type="SUPFAM" id="SSF53927">
    <property type="entry name" value="Cytidine deaminase-like"/>
    <property type="match status" value="1"/>
</dbReference>
<dbReference type="EMBL" id="KZ678575">
    <property type="protein sequence ID" value="PSR79218.1"/>
    <property type="molecule type" value="Genomic_DNA"/>
</dbReference>
<dbReference type="AlphaFoldDB" id="A0A2T2ZXY5"/>
<dbReference type="GO" id="GO:0006139">
    <property type="term" value="P:nucleobase-containing compound metabolic process"/>
    <property type="evidence" value="ECO:0007669"/>
    <property type="project" value="UniProtKB-ARBA"/>
</dbReference>